<feature type="transmembrane region" description="Helical" evidence="1">
    <location>
        <begin position="420"/>
        <end position="442"/>
    </location>
</feature>
<proteinExistence type="predicted"/>
<evidence type="ECO:0000313" key="2">
    <source>
        <dbReference type="EMBL" id="TRT42840.1"/>
    </source>
</evidence>
<sequence>MNQLFYPTIDLFIYDLKSPLNADSAEISDNLQSFRQRLPHNSQLHDIETETEYLELTTDPIPKQAVNPSLQEVEFYPVRLNDTYGLRVDCSVNNLTEPQAIESFEQIKKEIQPYSNLTSLSIGQTWLISGWLTEDTPDTESIAKECYQILFPKNQWDKDLYGKDDFLQGTIWELWQSRSYPNDHIIILLFKDRATAEKASSFYTDWMGFFCYRHKITWAYNNSRLIKESLVEHYKKVENNAIKLKQNQSLKIDLKNLQQIFNEIQVVLNQYTVDLLKLSFQKEIIEINLVNYQTRLAFIKHKAGEDISLIFFDKFSDLTEKKYLPQIVRDNNNMQLGLQLLESNINALRSQIELEKSGRDRNFQNRITLVGSGTAIAAYLDFKGEKCQAIFKSSKKAEATKSTINSQNQSQDYPDFCNNFWIGSFLVPIGFLIILGSIGFAMKKILQTIN</sequence>
<dbReference type="AlphaFoldDB" id="A0A551X2D4"/>
<accession>A0A551X2D4</accession>
<keyword evidence="1" id="KW-0812">Transmembrane</keyword>
<protein>
    <submittedName>
        <fullName evidence="2">Uncharacterized protein</fullName>
    </submittedName>
</protein>
<reference evidence="2 3" key="1">
    <citation type="submission" date="2019-01" db="EMBL/GenBank/DDBJ databases">
        <title>Coherence of Microcystis species and biogeography revealed through population genomics.</title>
        <authorList>
            <person name="Perez-Carrascal O.M."/>
            <person name="Terrat Y."/>
            <person name="Giani A."/>
            <person name="Fortin N."/>
            <person name="Tromas N."/>
            <person name="Shapiro B.J."/>
        </authorList>
    </citation>
    <scope>NUCLEOTIDE SEQUENCE [LARGE SCALE GENOMIC DNA]</scope>
    <source>
        <strain evidence="2">Ma_QC_C_20070703_M131</strain>
    </source>
</reference>
<evidence type="ECO:0000313" key="3">
    <source>
        <dbReference type="Proteomes" id="UP000316443"/>
    </source>
</evidence>
<name>A0A551X2D4_MICAE</name>
<organism evidence="2 3">
    <name type="scientific">Microcystis aeruginosa Ma_QC_C_20070703_M131</name>
    <dbReference type="NCBI Taxonomy" id="2486263"/>
    <lineage>
        <taxon>Bacteria</taxon>
        <taxon>Bacillati</taxon>
        <taxon>Cyanobacteriota</taxon>
        <taxon>Cyanophyceae</taxon>
        <taxon>Oscillatoriophycideae</taxon>
        <taxon>Chroococcales</taxon>
        <taxon>Microcystaceae</taxon>
        <taxon>Microcystis</taxon>
    </lineage>
</organism>
<keyword evidence="1" id="KW-0472">Membrane</keyword>
<gene>
    <name evidence="2" type="ORF">EWV85_23790</name>
</gene>
<comment type="caution">
    <text evidence="2">The sequence shown here is derived from an EMBL/GenBank/DDBJ whole genome shotgun (WGS) entry which is preliminary data.</text>
</comment>
<evidence type="ECO:0000256" key="1">
    <source>
        <dbReference type="SAM" id="Phobius"/>
    </source>
</evidence>
<dbReference type="EMBL" id="SFCA01000264">
    <property type="protein sequence ID" value="TRT42840.1"/>
    <property type="molecule type" value="Genomic_DNA"/>
</dbReference>
<keyword evidence="1" id="KW-1133">Transmembrane helix</keyword>
<dbReference type="Proteomes" id="UP000316443">
    <property type="component" value="Unassembled WGS sequence"/>
</dbReference>